<comment type="caution">
    <text evidence="3">The sequence shown here is derived from an EMBL/GenBank/DDBJ whole genome shotgun (WGS) entry which is preliminary data.</text>
</comment>
<feature type="transmembrane region" description="Helical" evidence="1">
    <location>
        <begin position="87"/>
        <end position="105"/>
    </location>
</feature>
<dbReference type="EMBL" id="JXKH01000007">
    <property type="protein sequence ID" value="OJG17677.1"/>
    <property type="molecule type" value="Genomic_DNA"/>
</dbReference>
<feature type="transmembrane region" description="Helical" evidence="1">
    <location>
        <begin position="6"/>
        <end position="24"/>
    </location>
</feature>
<protein>
    <recommendedName>
        <fullName evidence="2">HTH cro/C1-type domain-containing protein</fullName>
    </recommendedName>
</protein>
<evidence type="ECO:0000313" key="4">
    <source>
        <dbReference type="Proteomes" id="UP000181884"/>
    </source>
</evidence>
<organism evidence="3 4">
    <name type="scientific">Enterococcus canis</name>
    <dbReference type="NCBI Taxonomy" id="214095"/>
    <lineage>
        <taxon>Bacteria</taxon>
        <taxon>Bacillati</taxon>
        <taxon>Bacillota</taxon>
        <taxon>Bacilli</taxon>
        <taxon>Lactobacillales</taxon>
        <taxon>Enterococcaceae</taxon>
        <taxon>Enterococcus</taxon>
    </lineage>
</organism>
<evidence type="ECO:0000259" key="2">
    <source>
        <dbReference type="Pfam" id="PF13443"/>
    </source>
</evidence>
<dbReference type="Proteomes" id="UP000181884">
    <property type="component" value="Unassembled WGS sequence"/>
</dbReference>
<evidence type="ECO:0000313" key="3">
    <source>
        <dbReference type="EMBL" id="OJG17677.1"/>
    </source>
</evidence>
<accession>A0A1L8RD76</accession>
<feature type="domain" description="HTH cro/C1-type" evidence="2">
    <location>
        <begin position="25"/>
        <end position="75"/>
    </location>
</feature>
<keyword evidence="1" id="KW-1133">Transmembrane helix</keyword>
<sequence>MGVYALILYAYYAFLIAPISKRFLNIKKALKSSDMSNEDLSKMTNIDPEKINLLREENEFTEEELDSLALALNVKKDHSSQKNAKRIIFIVLGTILLVVLVYFLFGE</sequence>
<dbReference type="AlphaFoldDB" id="A0A1L8RD76"/>
<keyword evidence="4" id="KW-1185">Reference proteome</keyword>
<gene>
    <name evidence="3" type="ORF">RU97_GL002467</name>
</gene>
<dbReference type="Pfam" id="PF13443">
    <property type="entry name" value="HTH_26"/>
    <property type="match status" value="1"/>
</dbReference>
<dbReference type="InterPro" id="IPR001387">
    <property type="entry name" value="Cro/C1-type_HTH"/>
</dbReference>
<keyword evidence="1" id="KW-0812">Transmembrane</keyword>
<name>A0A1L8RD76_9ENTE</name>
<proteinExistence type="predicted"/>
<reference evidence="3 4" key="1">
    <citation type="submission" date="2014-12" db="EMBL/GenBank/DDBJ databases">
        <title>Draft genome sequences of 29 type strains of Enterococci.</title>
        <authorList>
            <person name="Zhong Z."/>
            <person name="Sun Z."/>
            <person name="Liu W."/>
            <person name="Zhang W."/>
            <person name="Zhang H."/>
        </authorList>
    </citation>
    <scope>NUCLEOTIDE SEQUENCE [LARGE SCALE GENOMIC DNA]</scope>
    <source>
        <strain evidence="3 4">DSM 17029</strain>
    </source>
</reference>
<keyword evidence="1" id="KW-0472">Membrane</keyword>
<evidence type="ECO:0000256" key="1">
    <source>
        <dbReference type="SAM" id="Phobius"/>
    </source>
</evidence>